<sequence length="186" mass="20744">MWRSFNPDIILSERDRQVLRSVKRRATYLDKGCSCCCFTFGFDFVVGLIPVIGDAIGLILGLELIKVASKADLPKHIYLQMLSNVIFDFVIGLAPVVGDLLDAVIKCNWRNAMLLEDYLMLRRRDEIRAEKGLVNHHNDGLLSPEPTATGGKSKPPHHMALPEASSSSQPPPAEQNKKYGSLLPRF</sequence>
<dbReference type="STRING" id="4829.A0A168MC61"/>
<keyword evidence="2" id="KW-0812">Transmembrane</keyword>
<dbReference type="AlphaFoldDB" id="A0A168MC61"/>
<keyword evidence="4" id="KW-1185">Reference proteome</keyword>
<keyword evidence="2" id="KW-0472">Membrane</keyword>
<dbReference type="InterPro" id="IPR025187">
    <property type="entry name" value="DUF4112"/>
</dbReference>
<protein>
    <recommendedName>
        <fullName evidence="5">DUF4112 domain-containing protein</fullName>
    </recommendedName>
</protein>
<feature type="transmembrane region" description="Helical" evidence="2">
    <location>
        <begin position="44"/>
        <end position="65"/>
    </location>
</feature>
<evidence type="ECO:0000313" key="4">
    <source>
        <dbReference type="Proteomes" id="UP000078561"/>
    </source>
</evidence>
<dbReference type="Pfam" id="PF13430">
    <property type="entry name" value="DUF4112"/>
    <property type="match status" value="1"/>
</dbReference>
<reference evidence="3" key="1">
    <citation type="submission" date="2016-04" db="EMBL/GenBank/DDBJ databases">
        <authorList>
            <person name="Evans L.H."/>
            <person name="Alamgir A."/>
            <person name="Owens N."/>
            <person name="Weber N.D."/>
            <person name="Virtaneva K."/>
            <person name="Barbian K."/>
            <person name="Babar A."/>
            <person name="Rosenke K."/>
        </authorList>
    </citation>
    <scope>NUCLEOTIDE SEQUENCE [LARGE SCALE GENOMIC DNA]</scope>
    <source>
        <strain evidence="3">CBS 101.48</strain>
    </source>
</reference>
<dbReference type="EMBL" id="LT552062">
    <property type="protein sequence ID" value="SAL98277.1"/>
    <property type="molecule type" value="Genomic_DNA"/>
</dbReference>
<evidence type="ECO:0000313" key="3">
    <source>
        <dbReference type="EMBL" id="SAL98277.1"/>
    </source>
</evidence>
<dbReference type="InParanoid" id="A0A168MC61"/>
<dbReference type="PANTHER" id="PTHR35519">
    <property type="entry name" value="MEMBRANE PROTEINS"/>
    <property type="match status" value="1"/>
</dbReference>
<accession>A0A168MC61</accession>
<dbReference type="PANTHER" id="PTHR35519:SF2">
    <property type="entry name" value="PH DOMAIN PROTEIN"/>
    <property type="match status" value="1"/>
</dbReference>
<keyword evidence="2" id="KW-1133">Transmembrane helix</keyword>
<proteinExistence type="predicted"/>
<evidence type="ECO:0000256" key="2">
    <source>
        <dbReference type="SAM" id="Phobius"/>
    </source>
</evidence>
<evidence type="ECO:0008006" key="5">
    <source>
        <dbReference type="Google" id="ProtNLM"/>
    </source>
</evidence>
<feature type="transmembrane region" description="Helical" evidence="2">
    <location>
        <begin position="77"/>
        <end position="98"/>
    </location>
</feature>
<gene>
    <name evidence="3" type="primary">ABSGL_03806.1 scaffold 4673</name>
</gene>
<dbReference type="Proteomes" id="UP000078561">
    <property type="component" value="Unassembled WGS sequence"/>
</dbReference>
<evidence type="ECO:0000256" key="1">
    <source>
        <dbReference type="SAM" id="MobiDB-lite"/>
    </source>
</evidence>
<organism evidence="3">
    <name type="scientific">Absidia glauca</name>
    <name type="common">Pin mould</name>
    <dbReference type="NCBI Taxonomy" id="4829"/>
    <lineage>
        <taxon>Eukaryota</taxon>
        <taxon>Fungi</taxon>
        <taxon>Fungi incertae sedis</taxon>
        <taxon>Mucoromycota</taxon>
        <taxon>Mucoromycotina</taxon>
        <taxon>Mucoromycetes</taxon>
        <taxon>Mucorales</taxon>
        <taxon>Cunninghamellaceae</taxon>
        <taxon>Absidia</taxon>
    </lineage>
</organism>
<name>A0A168MC61_ABSGL</name>
<feature type="region of interest" description="Disordered" evidence="1">
    <location>
        <begin position="137"/>
        <end position="186"/>
    </location>
</feature>
<dbReference type="OrthoDB" id="2103474at2759"/>